<organism evidence="2 3">
    <name type="scientific">Botrytis galanthina</name>
    <dbReference type="NCBI Taxonomy" id="278940"/>
    <lineage>
        <taxon>Eukaryota</taxon>
        <taxon>Fungi</taxon>
        <taxon>Dikarya</taxon>
        <taxon>Ascomycota</taxon>
        <taxon>Pezizomycotina</taxon>
        <taxon>Leotiomycetes</taxon>
        <taxon>Helotiales</taxon>
        <taxon>Sclerotiniaceae</taxon>
        <taxon>Botrytis</taxon>
    </lineage>
</organism>
<feature type="compositionally biased region" description="Basic residues" evidence="1">
    <location>
        <begin position="163"/>
        <end position="176"/>
    </location>
</feature>
<sequence>MEDDHRSRKRRHAHEHGSAHVDSRKHHKHYNNHGPSPRNDRIHSPERPVEQRQPLAIRDQNELSADKDYVHNWLAQTQNEVIIELPKQFNTQIDSGRPQKRSKNLAYGHTAHRPGESRSTVDPRPKSCEEHTSSDSSLLQASRMTVVDKRTEIPPKSNPANRGHIKEKTRSHKHQRNVPSTITSTSSGSSVVQPKQETFEKRARHKTREDRYETKRKSNKAEAVDKPIRTRREKRGDRTKAARKASKDLMSNFASNKIGKDRLTVRPSNGPGIFQNGRASSPPRRRGLPDLAFSEMEFLQRPGRRSQVNDSILVPKSRAKENKKAARAQDEIAEFFKPSKTPVRDKSPTIDHLTSPTSIFEVSLYERQLMKDREDDRYQYYTENSAARVDEKRSHLMDSGNQQVRSNELQFSEKLTPKLHSEDISNHKVHSKTTDTIVTWSESQYSPGATTALRRAREQCCQRQMSATPDSIRNSIERTGIFKDTGIESSSRWKSNIQEPMNEEFHGPGGKDIISTIGNLVETSREFSSICTDPAINSNQTGRLPNFQQPDCLPQLPSHMQKKIEEPFLKGSNPVAVEARDKGLRRTVIEYYDSNRGWYREKESGPPSKSPEHHAKPTTVLTTTPLTRQQMARNAKIKRPSTTLPVIREASHESREESHSSMSSISGKEIQRTESAPIQPLSGKGDVSRNESLTNDNERLQNVVVESPVSEEMFPQTNSQLQRDKQSRSGGLGENTSNTSKTPLSHTQMADQEGKQPAEAKMTPLNGRAFTPLRTTSHINPSRDHLKLSTQPLPGREHETYHGLSRQHFPSTPRSPLIRVPSLYIRQMELEQGEDQITNDISNENLEEYGSYEVQEPHFRMEGCEENWDDLLETEQGMSYGVEDVLEMGDLRELGPQGANMYQESISRHEMAGLRYDIDFRTNDYQIQDARRTEYNHWESDNHFFQESWMENRQDLQQQYEIEYHGDQLVRPSFSSYRELDEGQDGDAPETTLMQRFWRPNPRH</sequence>
<reference evidence="2 3" key="1">
    <citation type="submission" date="2017-12" db="EMBL/GenBank/DDBJ databases">
        <title>Comparative genomics of Botrytis spp.</title>
        <authorList>
            <person name="Valero-Jimenez C.A."/>
            <person name="Tapia P."/>
            <person name="Veloso J."/>
            <person name="Silva-Moreno E."/>
            <person name="Staats M."/>
            <person name="Valdes J.H."/>
            <person name="Van Kan J.A.L."/>
        </authorList>
    </citation>
    <scope>NUCLEOTIDE SEQUENCE [LARGE SCALE GENOMIC DNA]</scope>
    <source>
        <strain evidence="2 3">MUCL435</strain>
    </source>
</reference>
<feature type="compositionally biased region" description="Basic and acidic residues" evidence="1">
    <location>
        <begin position="197"/>
        <end position="240"/>
    </location>
</feature>
<dbReference type="OrthoDB" id="2537141at2759"/>
<feature type="compositionally biased region" description="Basic and acidic residues" evidence="1">
    <location>
        <begin position="38"/>
        <end position="50"/>
    </location>
</feature>
<feature type="compositionally biased region" description="Low complexity" evidence="1">
    <location>
        <begin position="617"/>
        <end position="627"/>
    </location>
</feature>
<gene>
    <name evidence="2" type="ORF">BGAL_0009g00660</name>
</gene>
<feature type="compositionally biased region" description="Basic and acidic residues" evidence="1">
    <location>
        <begin position="113"/>
        <end position="133"/>
    </location>
</feature>
<accession>A0A4V4HW16</accession>
<feature type="compositionally biased region" description="Basic and acidic residues" evidence="1">
    <location>
        <begin position="649"/>
        <end position="659"/>
    </location>
</feature>
<dbReference type="AlphaFoldDB" id="A0A4V4HW16"/>
<evidence type="ECO:0000313" key="3">
    <source>
        <dbReference type="Proteomes" id="UP000308671"/>
    </source>
</evidence>
<feature type="compositionally biased region" description="Low complexity" evidence="1">
    <location>
        <begin position="180"/>
        <end position="190"/>
    </location>
</feature>
<feature type="region of interest" description="Disordered" evidence="1">
    <location>
        <begin position="1"/>
        <end position="59"/>
    </location>
</feature>
<comment type="caution">
    <text evidence="2">The sequence shown here is derived from an EMBL/GenBank/DDBJ whole genome shotgun (WGS) entry which is preliminary data.</text>
</comment>
<feature type="region of interest" description="Disordered" evidence="1">
    <location>
        <begin position="598"/>
        <end position="762"/>
    </location>
</feature>
<feature type="compositionally biased region" description="Polar residues" evidence="1">
    <location>
        <begin position="734"/>
        <end position="750"/>
    </location>
</feature>
<dbReference type="Proteomes" id="UP000308671">
    <property type="component" value="Unassembled WGS sequence"/>
</dbReference>
<dbReference type="EMBL" id="PQXL01000009">
    <property type="protein sequence ID" value="THV55416.1"/>
    <property type="molecule type" value="Genomic_DNA"/>
</dbReference>
<evidence type="ECO:0000313" key="2">
    <source>
        <dbReference type="EMBL" id="THV55416.1"/>
    </source>
</evidence>
<protein>
    <submittedName>
        <fullName evidence="2">Uncharacterized protein</fullName>
    </submittedName>
</protein>
<feature type="compositionally biased region" description="Polar residues" evidence="1">
    <location>
        <begin position="134"/>
        <end position="143"/>
    </location>
</feature>
<name>A0A4V4HW16_9HELO</name>
<keyword evidence="3" id="KW-1185">Reference proteome</keyword>
<proteinExistence type="predicted"/>
<feature type="region of interest" description="Disordered" evidence="1">
    <location>
        <begin position="92"/>
        <end position="285"/>
    </location>
</feature>
<feature type="compositionally biased region" description="Basic and acidic residues" evidence="1">
    <location>
        <begin position="598"/>
        <end position="615"/>
    </location>
</feature>
<evidence type="ECO:0000256" key="1">
    <source>
        <dbReference type="SAM" id="MobiDB-lite"/>
    </source>
</evidence>